<feature type="region of interest" description="Disordered" evidence="1">
    <location>
        <begin position="97"/>
        <end position="126"/>
    </location>
</feature>
<feature type="compositionally biased region" description="Low complexity" evidence="1">
    <location>
        <begin position="114"/>
        <end position="126"/>
    </location>
</feature>
<dbReference type="EMBL" id="JAKWBI020000134">
    <property type="protein sequence ID" value="KAJ2901864.1"/>
    <property type="molecule type" value="Genomic_DNA"/>
</dbReference>
<accession>A0AAD5RY10</accession>
<gene>
    <name evidence="2" type="ORF">MKZ38_001297</name>
</gene>
<evidence type="ECO:0000313" key="3">
    <source>
        <dbReference type="Proteomes" id="UP001201980"/>
    </source>
</evidence>
<proteinExistence type="predicted"/>
<keyword evidence="3" id="KW-1185">Reference proteome</keyword>
<dbReference type="AlphaFoldDB" id="A0AAD5RY10"/>
<feature type="compositionally biased region" description="Polar residues" evidence="1">
    <location>
        <begin position="197"/>
        <end position="215"/>
    </location>
</feature>
<evidence type="ECO:0000256" key="1">
    <source>
        <dbReference type="SAM" id="MobiDB-lite"/>
    </source>
</evidence>
<feature type="region of interest" description="Disordered" evidence="1">
    <location>
        <begin position="158"/>
        <end position="249"/>
    </location>
</feature>
<name>A0AAD5RY10_9PEZI</name>
<feature type="region of interest" description="Disordered" evidence="1">
    <location>
        <begin position="1"/>
        <end position="74"/>
    </location>
</feature>
<dbReference type="Proteomes" id="UP001201980">
    <property type="component" value="Unassembled WGS sequence"/>
</dbReference>
<organism evidence="2 3">
    <name type="scientific">Zalerion maritima</name>
    <dbReference type="NCBI Taxonomy" id="339359"/>
    <lineage>
        <taxon>Eukaryota</taxon>
        <taxon>Fungi</taxon>
        <taxon>Dikarya</taxon>
        <taxon>Ascomycota</taxon>
        <taxon>Pezizomycotina</taxon>
        <taxon>Sordariomycetes</taxon>
        <taxon>Lulworthiomycetidae</taxon>
        <taxon>Lulworthiales</taxon>
        <taxon>Lulworthiaceae</taxon>
        <taxon>Zalerion</taxon>
    </lineage>
</organism>
<evidence type="ECO:0000313" key="2">
    <source>
        <dbReference type="EMBL" id="KAJ2901864.1"/>
    </source>
</evidence>
<sequence>MDVTSLLNTGSGAMVERRDSIDQAHTPLVVDGTTPSTTPFPTPSPEKTPSRRSSESCGRVGGRTPWDAGGYSLPLSLDTKNLQTSAKPFFYFSDSPIETANSASPKSPKHKCSDSQSSLSSYTSSVNSVSHSRISSLSTVSEFQPLSNVFIDMAGAEKTPDPVSAVSCPPAMIEVSPPSPVMEESPSGSGTEDEESQLGSDHGSSGTLQRPQSPSDAIMITRLPGEERRGSQDSIGTIVQIMASGHDSF</sequence>
<feature type="compositionally biased region" description="Low complexity" evidence="1">
    <location>
        <begin position="181"/>
        <end position="190"/>
    </location>
</feature>
<comment type="caution">
    <text evidence="2">The sequence shown here is derived from an EMBL/GenBank/DDBJ whole genome shotgun (WGS) entry which is preliminary data.</text>
</comment>
<reference evidence="2" key="1">
    <citation type="submission" date="2022-07" db="EMBL/GenBank/DDBJ databases">
        <title>Draft genome sequence of Zalerion maritima ATCC 34329, a (micro)plastics degrading marine fungus.</title>
        <authorList>
            <person name="Paco A."/>
            <person name="Goncalves M.F.M."/>
            <person name="Rocha-Santos T.A.P."/>
            <person name="Alves A."/>
        </authorList>
    </citation>
    <scope>NUCLEOTIDE SEQUENCE</scope>
    <source>
        <strain evidence="2">ATCC 34329</strain>
    </source>
</reference>
<feature type="compositionally biased region" description="Polar residues" evidence="1">
    <location>
        <begin position="1"/>
        <end position="11"/>
    </location>
</feature>
<protein>
    <submittedName>
        <fullName evidence="2">Uncharacterized protein</fullName>
    </submittedName>
</protein>